<keyword evidence="4" id="KW-1133">Transmembrane helix</keyword>
<gene>
    <name evidence="6" type="ORF">D1010_01500</name>
</gene>
<dbReference type="InterPro" id="IPR009057">
    <property type="entry name" value="Homeodomain-like_sf"/>
</dbReference>
<feature type="domain" description="HTH araC/xylS-type" evidence="5">
    <location>
        <begin position="630"/>
        <end position="729"/>
    </location>
</feature>
<protein>
    <submittedName>
        <fullName evidence="6">Helix-turn-helix domain-containing protein</fullName>
    </submittedName>
</protein>
<dbReference type="Pfam" id="PF12833">
    <property type="entry name" value="HTH_18"/>
    <property type="match status" value="1"/>
</dbReference>
<feature type="transmembrane region" description="Helical" evidence="4">
    <location>
        <begin position="295"/>
        <end position="313"/>
    </location>
</feature>
<dbReference type="GO" id="GO:0043565">
    <property type="term" value="F:sequence-specific DNA binding"/>
    <property type="evidence" value="ECO:0007669"/>
    <property type="project" value="InterPro"/>
</dbReference>
<dbReference type="PROSITE" id="PS01124">
    <property type="entry name" value="HTH_ARAC_FAMILY_2"/>
    <property type="match status" value="1"/>
</dbReference>
<dbReference type="SMART" id="SM00342">
    <property type="entry name" value="HTH_ARAC"/>
    <property type="match status" value="1"/>
</dbReference>
<keyword evidence="4" id="KW-0812">Transmembrane</keyword>
<dbReference type="EMBL" id="CP045143">
    <property type="protein sequence ID" value="QFR22225.1"/>
    <property type="molecule type" value="Genomic_DNA"/>
</dbReference>
<keyword evidence="1" id="KW-0805">Transcription regulation</keyword>
<reference evidence="6 7" key="1">
    <citation type="submission" date="2019-10" db="EMBL/GenBank/DDBJ databases">
        <title>The completed genome of Lactobacillus harbinensis M1.</title>
        <authorList>
            <person name="Zheng Y."/>
        </authorList>
    </citation>
    <scope>NUCLEOTIDE SEQUENCE [LARGE SCALE GENOMIC DNA]</scope>
    <source>
        <strain evidence="6 7">M1</strain>
    </source>
</reference>
<sequence length="739" mass="81929">MRLSKSVRRIGGRPRRLLTTYLMSFLLIFLVPVLVLTGSWLAREWHEQRVAITTGQERTLTSVTSELNAMVDHMLVTTNQMALDTALAPADQDYLTYKDITNALARYDLSSTLIQKIFIYSRLTPDLLYATDGTYDLTPTLFKYGMMPEGPEMNRQIRSLLHTVTPMMLFTPTNGGQTGQLTFATPIIPAPGAAPRGMAFYVLNVDQIHQKLQDAADISDQAIALLVGQGRIVSSATLDGQTLPLTNRTKDWQQFAGKAQFQMSRTTGNGNLFQVVSLTAPGSSWPAILMMLRRYAWLFIALLAAGALLSWHLSRQQYRGIRELAAVVPQTDTAIVASRSELDNLQRAIQLYVANHQEIVAKEKIRLPFVRNQVLQMIISGRVNDSMTIHRLLGLAQLAFAHSHYAVGIMTDLAALDDQMLATPVVGNDYTVYFAHRTSHAEVIVLVNYGTAINPADILGVVRDELSPASLAPLFAGQPVAALELLHEAYIEAVTAQMTNLPGADEKVSFYQKRAAADDEGLFDVDNELKLANSLAQGNAAMAQEAFEALFNHASQSYRPEAAVDLPMANLISQILKADYRQHQQVDEAYVQKLLSAASFNELHGLLLEIIQKMTAPQEDDTFSSMDMETAIRSFIAANACSPLLSLVDVAEQFHLSVSYASHFVKETTGENFTTFVTDLRMERIRIGLVYTDAPIKEIVTANGYYDVANFTRKFKQINGVTPSQYRRLHQVSELAESN</sequence>
<evidence type="ECO:0000313" key="6">
    <source>
        <dbReference type="EMBL" id="QFR22225.1"/>
    </source>
</evidence>
<evidence type="ECO:0000256" key="1">
    <source>
        <dbReference type="ARBA" id="ARBA00023015"/>
    </source>
</evidence>
<dbReference type="Gene3D" id="1.10.10.60">
    <property type="entry name" value="Homeodomain-like"/>
    <property type="match status" value="2"/>
</dbReference>
<dbReference type="Proteomes" id="UP000326779">
    <property type="component" value="Chromosome"/>
</dbReference>
<dbReference type="InterPro" id="IPR018060">
    <property type="entry name" value="HTH_AraC"/>
</dbReference>
<proteinExistence type="predicted"/>
<dbReference type="PANTHER" id="PTHR43280">
    <property type="entry name" value="ARAC-FAMILY TRANSCRIPTIONAL REGULATOR"/>
    <property type="match status" value="1"/>
</dbReference>
<feature type="transmembrane region" description="Helical" evidence="4">
    <location>
        <begin position="21"/>
        <end position="42"/>
    </location>
</feature>
<organism evidence="6 7">
    <name type="scientific">Schleiferilactobacillus harbinensis</name>
    <dbReference type="NCBI Taxonomy" id="304207"/>
    <lineage>
        <taxon>Bacteria</taxon>
        <taxon>Bacillati</taxon>
        <taxon>Bacillota</taxon>
        <taxon>Bacilli</taxon>
        <taxon>Lactobacillales</taxon>
        <taxon>Lactobacillaceae</taxon>
        <taxon>Schleiferilactobacillus</taxon>
    </lineage>
</organism>
<dbReference type="AlphaFoldDB" id="A0A5P8M1S6"/>
<dbReference type="KEGG" id="lhb:D1010_01500"/>
<evidence type="ECO:0000259" key="5">
    <source>
        <dbReference type="PROSITE" id="PS01124"/>
    </source>
</evidence>
<accession>A0A5P8M1S6</accession>
<name>A0A5P8M1S6_9LACO</name>
<evidence type="ECO:0000256" key="2">
    <source>
        <dbReference type="ARBA" id="ARBA00023125"/>
    </source>
</evidence>
<keyword evidence="3" id="KW-0804">Transcription</keyword>
<keyword evidence="2" id="KW-0238">DNA-binding</keyword>
<dbReference type="RefSeq" id="WP_152260115.1">
    <property type="nucleotide sequence ID" value="NZ_CP045143.1"/>
</dbReference>
<evidence type="ECO:0000313" key="7">
    <source>
        <dbReference type="Proteomes" id="UP000326779"/>
    </source>
</evidence>
<dbReference type="SUPFAM" id="SSF46689">
    <property type="entry name" value="Homeodomain-like"/>
    <property type="match status" value="1"/>
</dbReference>
<keyword evidence="4" id="KW-0472">Membrane</keyword>
<dbReference type="GO" id="GO:0003700">
    <property type="term" value="F:DNA-binding transcription factor activity"/>
    <property type="evidence" value="ECO:0007669"/>
    <property type="project" value="InterPro"/>
</dbReference>
<evidence type="ECO:0000256" key="4">
    <source>
        <dbReference type="SAM" id="Phobius"/>
    </source>
</evidence>
<evidence type="ECO:0000256" key="3">
    <source>
        <dbReference type="ARBA" id="ARBA00023163"/>
    </source>
</evidence>
<dbReference type="PANTHER" id="PTHR43280:SF2">
    <property type="entry name" value="HTH-TYPE TRANSCRIPTIONAL REGULATOR EXSA"/>
    <property type="match status" value="1"/>
</dbReference>